<comment type="caution">
    <text evidence="2">The sequence shown here is derived from an EMBL/GenBank/DDBJ whole genome shotgun (WGS) entry which is preliminary data.</text>
</comment>
<sequence length="146" mass="15494">MRSPVLRTLGVLAAAGIGAGVAVAPASAAGDTAFRLVSGGVVASGTYDHMMSIPEQPVPPIRVTGTLAGRGYSRCAVIQVGRSGPADGLEWQTFGRHCGPGRTKFRVQANYMFRAVQPPVRLCSGWTLRQAERGRQCDLYRPPADR</sequence>
<proteinExistence type="predicted"/>
<protein>
    <recommendedName>
        <fullName evidence="4">Secreted protein</fullName>
    </recommendedName>
</protein>
<organism evidence="2 3">
    <name type="scientific">Paractinoplanes hotanensis</name>
    <dbReference type="NCBI Taxonomy" id="2906497"/>
    <lineage>
        <taxon>Bacteria</taxon>
        <taxon>Bacillati</taxon>
        <taxon>Actinomycetota</taxon>
        <taxon>Actinomycetes</taxon>
        <taxon>Micromonosporales</taxon>
        <taxon>Micromonosporaceae</taxon>
        <taxon>Paractinoplanes</taxon>
    </lineage>
</organism>
<accession>A0ABT0XRR6</accession>
<feature type="chain" id="PRO_5045326502" description="Secreted protein" evidence="1">
    <location>
        <begin position="29"/>
        <end position="146"/>
    </location>
</feature>
<name>A0ABT0XRR6_9ACTN</name>
<feature type="signal peptide" evidence="1">
    <location>
        <begin position="1"/>
        <end position="28"/>
    </location>
</feature>
<dbReference type="EMBL" id="JAMQOL010000003">
    <property type="protein sequence ID" value="MCM4076461.1"/>
    <property type="molecule type" value="Genomic_DNA"/>
</dbReference>
<gene>
    <name evidence="2" type="ORF">LXN57_02655</name>
</gene>
<keyword evidence="1" id="KW-0732">Signal</keyword>
<dbReference type="RefSeq" id="WP_251796367.1">
    <property type="nucleotide sequence ID" value="NZ_JAMQOL010000003.1"/>
</dbReference>
<evidence type="ECO:0008006" key="4">
    <source>
        <dbReference type="Google" id="ProtNLM"/>
    </source>
</evidence>
<reference evidence="2 3" key="1">
    <citation type="submission" date="2022-06" db="EMBL/GenBank/DDBJ databases">
        <title>Actinoplanes abujensis sp. nov., isolated from Nigerian arid soil.</title>
        <authorList>
            <person name="Ding P."/>
        </authorList>
    </citation>
    <scope>NUCLEOTIDE SEQUENCE [LARGE SCALE GENOMIC DNA]</scope>
    <source>
        <strain evidence="3">TRM88002</strain>
    </source>
</reference>
<keyword evidence="3" id="KW-1185">Reference proteome</keyword>
<evidence type="ECO:0000256" key="1">
    <source>
        <dbReference type="SAM" id="SignalP"/>
    </source>
</evidence>
<evidence type="ECO:0000313" key="2">
    <source>
        <dbReference type="EMBL" id="MCM4076461.1"/>
    </source>
</evidence>
<evidence type="ECO:0000313" key="3">
    <source>
        <dbReference type="Proteomes" id="UP001523216"/>
    </source>
</evidence>
<dbReference type="Proteomes" id="UP001523216">
    <property type="component" value="Unassembled WGS sequence"/>
</dbReference>